<dbReference type="GO" id="GO:0005385">
    <property type="term" value="F:zinc ion transmembrane transporter activity"/>
    <property type="evidence" value="ECO:0007669"/>
    <property type="project" value="TreeGrafter"/>
</dbReference>
<feature type="transmembrane region" description="Helical" evidence="5">
    <location>
        <begin position="289"/>
        <end position="309"/>
    </location>
</feature>
<dbReference type="AlphaFoldDB" id="A0AA36DDP4"/>
<keyword evidence="7" id="KW-1185">Reference proteome</keyword>
<sequence>METQILQIGLLLAMGVISAIFGLIPLKLRTLPAFSMQNSPLMSLVTCFAGGVFLSVCLLDMLPEAFEQLDKVNGRLKDSKFGSYWIGLLMGVGLFFVLFVEFVTKLIFGTAGHSHGPPEPAKVLPRVSSGLTFQEELEINKEKAEGSIDSLLNKGEAQGLSRSLALVFALSIHSLLEGFAFGVQTSVKSVVALFFGIMVHKAAVFFAAGFRLSSAHRIVLIPALMVCWMAAMAPLGGFAGLLIQEPEGTESNAKGALVLILSCLSLGTFLQITFYELLVPEHQKEVSRIAQLGATIAGFVLIAMTIICYPEE</sequence>
<proteinExistence type="predicted"/>
<keyword evidence="2 5" id="KW-0812">Transmembrane</keyword>
<feature type="transmembrane region" description="Helical" evidence="5">
    <location>
        <begin position="6"/>
        <end position="28"/>
    </location>
</feature>
<name>A0AA36DDP4_9BILA</name>
<feature type="transmembrane region" description="Helical" evidence="5">
    <location>
        <begin position="164"/>
        <end position="183"/>
    </location>
</feature>
<feature type="transmembrane region" description="Helical" evidence="5">
    <location>
        <begin position="219"/>
        <end position="243"/>
    </location>
</feature>
<feature type="non-terminal residue" evidence="6">
    <location>
        <position position="1"/>
    </location>
</feature>
<dbReference type="PANTHER" id="PTHR11040">
    <property type="entry name" value="ZINC/IRON TRANSPORTER"/>
    <property type="match status" value="1"/>
</dbReference>
<dbReference type="InterPro" id="IPR003689">
    <property type="entry name" value="ZIP"/>
</dbReference>
<dbReference type="GO" id="GO:0005886">
    <property type="term" value="C:plasma membrane"/>
    <property type="evidence" value="ECO:0007669"/>
    <property type="project" value="TreeGrafter"/>
</dbReference>
<feature type="transmembrane region" description="Helical" evidence="5">
    <location>
        <begin position="255"/>
        <end position="277"/>
    </location>
</feature>
<reference evidence="6" key="1">
    <citation type="submission" date="2023-06" db="EMBL/GenBank/DDBJ databases">
        <authorList>
            <person name="Delattre M."/>
        </authorList>
    </citation>
    <scope>NUCLEOTIDE SEQUENCE</scope>
    <source>
        <strain evidence="6">AF72</strain>
    </source>
</reference>
<evidence type="ECO:0000256" key="2">
    <source>
        <dbReference type="ARBA" id="ARBA00022692"/>
    </source>
</evidence>
<comment type="subcellular location">
    <subcellularLocation>
        <location evidence="1">Membrane</location>
        <topology evidence="1">Multi-pass membrane protein</topology>
    </subcellularLocation>
</comment>
<dbReference type="Proteomes" id="UP001177023">
    <property type="component" value="Unassembled WGS sequence"/>
</dbReference>
<keyword evidence="3 5" id="KW-1133">Transmembrane helix</keyword>
<evidence type="ECO:0000313" key="6">
    <source>
        <dbReference type="EMBL" id="CAJ0585358.1"/>
    </source>
</evidence>
<dbReference type="EMBL" id="CATQJA010002704">
    <property type="protein sequence ID" value="CAJ0585358.1"/>
    <property type="molecule type" value="Genomic_DNA"/>
</dbReference>
<dbReference type="Pfam" id="PF02535">
    <property type="entry name" value="Zip"/>
    <property type="match status" value="1"/>
</dbReference>
<evidence type="ECO:0000256" key="4">
    <source>
        <dbReference type="ARBA" id="ARBA00023136"/>
    </source>
</evidence>
<protein>
    <submittedName>
        <fullName evidence="6">Uncharacterized protein</fullName>
    </submittedName>
</protein>
<evidence type="ECO:0000313" key="7">
    <source>
        <dbReference type="Proteomes" id="UP001177023"/>
    </source>
</evidence>
<dbReference type="PANTHER" id="PTHR11040:SF76">
    <property type="entry name" value="ZINC TRANSPORTER ZIP3"/>
    <property type="match status" value="1"/>
</dbReference>
<gene>
    <name evidence="6" type="ORF">MSPICULIGERA_LOCUS23384</name>
</gene>
<keyword evidence="4 5" id="KW-0472">Membrane</keyword>
<evidence type="ECO:0000256" key="5">
    <source>
        <dbReference type="SAM" id="Phobius"/>
    </source>
</evidence>
<feature type="transmembrane region" description="Helical" evidence="5">
    <location>
        <begin position="189"/>
        <end position="212"/>
    </location>
</feature>
<comment type="caution">
    <text evidence="6">The sequence shown here is derived from an EMBL/GenBank/DDBJ whole genome shotgun (WGS) entry which is preliminary data.</text>
</comment>
<feature type="transmembrane region" description="Helical" evidence="5">
    <location>
        <begin position="40"/>
        <end position="62"/>
    </location>
</feature>
<feature type="transmembrane region" description="Helical" evidence="5">
    <location>
        <begin position="82"/>
        <end position="103"/>
    </location>
</feature>
<organism evidence="6 7">
    <name type="scientific">Mesorhabditis spiculigera</name>
    <dbReference type="NCBI Taxonomy" id="96644"/>
    <lineage>
        <taxon>Eukaryota</taxon>
        <taxon>Metazoa</taxon>
        <taxon>Ecdysozoa</taxon>
        <taxon>Nematoda</taxon>
        <taxon>Chromadorea</taxon>
        <taxon>Rhabditida</taxon>
        <taxon>Rhabditina</taxon>
        <taxon>Rhabditomorpha</taxon>
        <taxon>Rhabditoidea</taxon>
        <taxon>Rhabditidae</taxon>
        <taxon>Mesorhabditinae</taxon>
        <taxon>Mesorhabditis</taxon>
    </lineage>
</organism>
<accession>A0AA36DDP4</accession>
<evidence type="ECO:0000256" key="1">
    <source>
        <dbReference type="ARBA" id="ARBA00004141"/>
    </source>
</evidence>
<evidence type="ECO:0000256" key="3">
    <source>
        <dbReference type="ARBA" id="ARBA00022989"/>
    </source>
</evidence>